<gene>
    <name evidence="1" type="ORF">EJ913_04150</name>
</gene>
<dbReference type="EMBL" id="RZIJ01000002">
    <property type="protein sequence ID" value="RUQ75058.1"/>
    <property type="molecule type" value="Genomic_DNA"/>
</dbReference>
<dbReference type="RefSeq" id="WP_126995069.1">
    <property type="nucleotide sequence ID" value="NZ_JBNPXW010000002.1"/>
</dbReference>
<organism evidence="1 2">
    <name type="scientific">Azospirillum doebereinerae</name>
    <dbReference type="NCBI Taxonomy" id="92933"/>
    <lineage>
        <taxon>Bacteria</taxon>
        <taxon>Pseudomonadati</taxon>
        <taxon>Pseudomonadota</taxon>
        <taxon>Alphaproteobacteria</taxon>
        <taxon>Rhodospirillales</taxon>
        <taxon>Azospirillaceae</taxon>
        <taxon>Azospirillum</taxon>
    </lineage>
</organism>
<proteinExistence type="predicted"/>
<comment type="caution">
    <text evidence="1">The sequence shown here is derived from an EMBL/GenBank/DDBJ whole genome shotgun (WGS) entry which is preliminary data.</text>
</comment>
<keyword evidence="2" id="KW-1185">Reference proteome</keyword>
<dbReference type="Proteomes" id="UP000280346">
    <property type="component" value="Unassembled WGS sequence"/>
</dbReference>
<sequence length="151" mass="16224">MPCRKEASTDPDVFALPDIFVREEACHLPQIDHLSITQLRRRAAEDREDALGMNRLANTGCLAMLLADAERCEARADALETFIGGLDETIRTQLTMTEVTVTDLRSLIARCVNGIAPGPEGSEANAPAGLSSTLAASIAIALRNRHALAKV</sequence>
<evidence type="ECO:0000313" key="1">
    <source>
        <dbReference type="EMBL" id="RUQ75058.1"/>
    </source>
</evidence>
<reference evidence="1 2" key="1">
    <citation type="submission" date="2018-12" db="EMBL/GenBank/DDBJ databases">
        <authorList>
            <person name="Yang Y."/>
        </authorList>
    </citation>
    <scope>NUCLEOTIDE SEQUENCE [LARGE SCALE GENOMIC DNA]</scope>
    <source>
        <strain evidence="1 2">GSF71</strain>
    </source>
</reference>
<name>A0A433JDT2_9PROT</name>
<accession>A0A433JDT2</accession>
<protein>
    <submittedName>
        <fullName evidence="1">Uncharacterized protein</fullName>
    </submittedName>
</protein>
<evidence type="ECO:0000313" key="2">
    <source>
        <dbReference type="Proteomes" id="UP000280346"/>
    </source>
</evidence>
<dbReference type="AlphaFoldDB" id="A0A433JDT2"/>